<dbReference type="AlphaFoldDB" id="A0A1G7A8T7"/>
<dbReference type="Pfam" id="PF00294">
    <property type="entry name" value="PfkB"/>
    <property type="match status" value="1"/>
</dbReference>
<gene>
    <name evidence="4" type="ORF">SAMN05192589_112103</name>
</gene>
<dbReference type="EMBL" id="FMZC01000012">
    <property type="protein sequence ID" value="SDE11239.1"/>
    <property type="molecule type" value="Genomic_DNA"/>
</dbReference>
<organism evidence="4 5">
    <name type="scientific">Paracidovorax valerianellae</name>
    <dbReference type="NCBI Taxonomy" id="187868"/>
    <lineage>
        <taxon>Bacteria</taxon>
        <taxon>Pseudomonadati</taxon>
        <taxon>Pseudomonadota</taxon>
        <taxon>Betaproteobacteria</taxon>
        <taxon>Burkholderiales</taxon>
        <taxon>Comamonadaceae</taxon>
        <taxon>Paracidovorax</taxon>
    </lineage>
</organism>
<evidence type="ECO:0000313" key="5">
    <source>
        <dbReference type="Proteomes" id="UP000198781"/>
    </source>
</evidence>
<evidence type="ECO:0000259" key="3">
    <source>
        <dbReference type="Pfam" id="PF00294"/>
    </source>
</evidence>
<evidence type="ECO:0000313" key="4">
    <source>
        <dbReference type="EMBL" id="SDE11239.1"/>
    </source>
</evidence>
<dbReference type="OrthoDB" id="9792663at2"/>
<sequence length="310" mass="31697">MRVLTIGGATLDIVVMGAEAIPVQGAKHEVEHVGLSMGGGAVNAGLGFASFRAQVTALCAVGTDAEGQWLRASMARQGVLTESMQTIDGYPTGKAVVHLDANGDASVYAQRGASTQLTLGAIDDLLAKADVVYVSALAEPAMLQLQKALTELPHHFRLAINPGARQLAQSAQLTDGLLAAANLVCVNATEAKLLAHGRGLPHAADMDADGAAALAPLLAQHPAQCVLLTLGAEGAVFFDGQRSHYQAADDVIVVSTLGAGDAYASAFAFHWFSGHGASASLQAASRRAAAVLQVAAANLASLVMEDSRTT</sequence>
<dbReference type="Proteomes" id="UP000198781">
    <property type="component" value="Unassembled WGS sequence"/>
</dbReference>
<accession>A0A1G7A8T7</accession>
<dbReference type="SUPFAM" id="SSF53613">
    <property type="entry name" value="Ribokinase-like"/>
    <property type="match status" value="1"/>
</dbReference>
<keyword evidence="1" id="KW-0808">Transferase</keyword>
<feature type="domain" description="Carbohydrate kinase PfkB" evidence="3">
    <location>
        <begin position="20"/>
        <end position="298"/>
    </location>
</feature>
<dbReference type="InterPro" id="IPR002173">
    <property type="entry name" value="Carboh/pur_kinase_PfkB_CS"/>
</dbReference>
<evidence type="ECO:0000256" key="1">
    <source>
        <dbReference type="ARBA" id="ARBA00022679"/>
    </source>
</evidence>
<name>A0A1G7A8T7_9BURK</name>
<dbReference type="InterPro" id="IPR029056">
    <property type="entry name" value="Ribokinase-like"/>
</dbReference>
<dbReference type="Gene3D" id="3.40.1190.20">
    <property type="match status" value="1"/>
</dbReference>
<dbReference type="PANTHER" id="PTHR10584">
    <property type="entry name" value="SUGAR KINASE"/>
    <property type="match status" value="1"/>
</dbReference>
<proteinExistence type="predicted"/>
<dbReference type="GO" id="GO:0016301">
    <property type="term" value="F:kinase activity"/>
    <property type="evidence" value="ECO:0007669"/>
    <property type="project" value="UniProtKB-KW"/>
</dbReference>
<dbReference type="PANTHER" id="PTHR10584:SF166">
    <property type="entry name" value="RIBOKINASE"/>
    <property type="match status" value="1"/>
</dbReference>
<keyword evidence="5" id="KW-1185">Reference proteome</keyword>
<evidence type="ECO:0000256" key="2">
    <source>
        <dbReference type="ARBA" id="ARBA00022777"/>
    </source>
</evidence>
<dbReference type="STRING" id="187868.SAMN05192589_112103"/>
<dbReference type="InterPro" id="IPR011611">
    <property type="entry name" value="PfkB_dom"/>
</dbReference>
<reference evidence="4 5" key="1">
    <citation type="submission" date="2016-10" db="EMBL/GenBank/DDBJ databases">
        <authorList>
            <person name="de Groot N.N."/>
        </authorList>
    </citation>
    <scope>NUCLEOTIDE SEQUENCE [LARGE SCALE GENOMIC DNA]</scope>
    <source>
        <strain evidence="4 5">DSM 16619</strain>
    </source>
</reference>
<dbReference type="RefSeq" id="WP_092745034.1">
    <property type="nucleotide sequence ID" value="NZ_FMZC01000012.1"/>
</dbReference>
<dbReference type="PROSITE" id="PS00584">
    <property type="entry name" value="PFKB_KINASES_2"/>
    <property type="match status" value="1"/>
</dbReference>
<protein>
    <submittedName>
        <fullName evidence="4">Ribokinase</fullName>
    </submittedName>
</protein>
<keyword evidence="2 4" id="KW-0418">Kinase</keyword>